<accession>A0A3L9MI87</accession>
<dbReference type="InterPro" id="IPR005901">
    <property type="entry name" value="GLPGLI"/>
</dbReference>
<comment type="caution">
    <text evidence="2">The sequence shown here is derived from an EMBL/GenBank/DDBJ whole genome shotgun (WGS) entry which is preliminary data.</text>
</comment>
<feature type="signal peptide" evidence="1">
    <location>
        <begin position="1"/>
        <end position="18"/>
    </location>
</feature>
<sequence>MKALVKLLLLLLPLIVVAQQNNLVEYQFIKKDGFNEIQKEYLVFNDSDLYYINIKNDENLIFEDPKLDKTKINFEPIYIDLKRDTLYQNRLGIKEKNSSKVAWFILAEEKPKLVWEITKESKKILGYTTYKATAKFRGRDYIAWFTPDLSYNYGPWKLNGLPGLILKADTDLFSYEAKRIVLNSDKINAFSEWSNLKNRKNKLSIKEIIEIENNWLEYNRANIYASFPPGVKIQEKPLRADVRELTLDE</sequence>
<dbReference type="Pfam" id="PF22252">
    <property type="entry name" value="PNGase_F-II_N"/>
    <property type="match status" value="1"/>
</dbReference>
<dbReference type="EMBL" id="RDOJ01000001">
    <property type="protein sequence ID" value="RLZ12800.1"/>
    <property type="molecule type" value="Genomic_DNA"/>
</dbReference>
<dbReference type="NCBIfam" id="TIGR01200">
    <property type="entry name" value="GLPGLI"/>
    <property type="match status" value="1"/>
</dbReference>
<name>A0A3L9MI87_9FLAO</name>
<protein>
    <submittedName>
        <fullName evidence="2">GLPGLI family protein</fullName>
    </submittedName>
</protein>
<dbReference type="Proteomes" id="UP000275348">
    <property type="component" value="Unassembled WGS sequence"/>
</dbReference>
<gene>
    <name evidence="2" type="ORF">EAH69_01200</name>
</gene>
<keyword evidence="1" id="KW-0732">Signal</keyword>
<proteinExistence type="predicted"/>
<dbReference type="AlphaFoldDB" id="A0A3L9MI87"/>
<evidence type="ECO:0000256" key="1">
    <source>
        <dbReference type="SAM" id="SignalP"/>
    </source>
</evidence>
<feature type="chain" id="PRO_5018138537" evidence="1">
    <location>
        <begin position="19"/>
        <end position="249"/>
    </location>
</feature>
<evidence type="ECO:0000313" key="3">
    <source>
        <dbReference type="Proteomes" id="UP000275348"/>
    </source>
</evidence>
<dbReference type="OrthoDB" id="1440774at2"/>
<dbReference type="RefSeq" id="WP_121933374.1">
    <property type="nucleotide sequence ID" value="NZ_RDOJ01000001.1"/>
</dbReference>
<keyword evidence="3" id="KW-1185">Reference proteome</keyword>
<organism evidence="2 3">
    <name type="scientific">Faecalibacter macacae</name>
    <dbReference type="NCBI Taxonomy" id="1859289"/>
    <lineage>
        <taxon>Bacteria</taxon>
        <taxon>Pseudomonadati</taxon>
        <taxon>Bacteroidota</taxon>
        <taxon>Flavobacteriia</taxon>
        <taxon>Flavobacteriales</taxon>
        <taxon>Weeksellaceae</taxon>
        <taxon>Faecalibacter</taxon>
    </lineage>
</organism>
<reference evidence="2 3" key="1">
    <citation type="submission" date="2018-10" db="EMBL/GenBank/DDBJ databases">
        <authorList>
            <person name="Chen X."/>
        </authorList>
    </citation>
    <scope>NUCLEOTIDE SEQUENCE [LARGE SCALE GENOMIC DNA]</scope>
    <source>
        <strain evidence="2 3">YIM 102668</strain>
    </source>
</reference>
<evidence type="ECO:0000313" key="2">
    <source>
        <dbReference type="EMBL" id="RLZ12800.1"/>
    </source>
</evidence>